<dbReference type="EMBL" id="CACVKT020007453">
    <property type="protein sequence ID" value="CAC5407947.1"/>
    <property type="molecule type" value="Genomic_DNA"/>
</dbReference>
<feature type="transmembrane region" description="Helical" evidence="1">
    <location>
        <begin position="91"/>
        <end position="114"/>
    </location>
</feature>
<keyword evidence="1" id="KW-0812">Transmembrane</keyword>
<evidence type="ECO:0000256" key="1">
    <source>
        <dbReference type="SAM" id="Phobius"/>
    </source>
</evidence>
<accession>A0A6J8DJU7</accession>
<keyword evidence="3" id="KW-1185">Reference proteome</keyword>
<organism evidence="2 3">
    <name type="scientific">Mytilus coruscus</name>
    <name type="common">Sea mussel</name>
    <dbReference type="NCBI Taxonomy" id="42192"/>
    <lineage>
        <taxon>Eukaryota</taxon>
        <taxon>Metazoa</taxon>
        <taxon>Spiralia</taxon>
        <taxon>Lophotrochozoa</taxon>
        <taxon>Mollusca</taxon>
        <taxon>Bivalvia</taxon>
        <taxon>Autobranchia</taxon>
        <taxon>Pteriomorphia</taxon>
        <taxon>Mytilida</taxon>
        <taxon>Mytiloidea</taxon>
        <taxon>Mytilidae</taxon>
        <taxon>Mytilinae</taxon>
        <taxon>Mytilus</taxon>
    </lineage>
</organism>
<proteinExistence type="predicted"/>
<dbReference type="AlphaFoldDB" id="A0A6J8DJU7"/>
<name>A0A6J8DJU7_MYTCO</name>
<keyword evidence="1" id="KW-0472">Membrane</keyword>
<evidence type="ECO:0000313" key="2">
    <source>
        <dbReference type="EMBL" id="CAC5407947.1"/>
    </source>
</evidence>
<protein>
    <submittedName>
        <fullName evidence="2">Uncharacterized protein</fullName>
    </submittedName>
</protein>
<keyword evidence="1" id="KW-1133">Transmembrane helix</keyword>
<evidence type="ECO:0000313" key="3">
    <source>
        <dbReference type="Proteomes" id="UP000507470"/>
    </source>
</evidence>
<gene>
    <name evidence="2" type="ORF">MCOR_41377</name>
</gene>
<reference evidence="2 3" key="1">
    <citation type="submission" date="2020-06" db="EMBL/GenBank/DDBJ databases">
        <authorList>
            <person name="Li R."/>
            <person name="Bekaert M."/>
        </authorList>
    </citation>
    <scope>NUCLEOTIDE SEQUENCE [LARGE SCALE GENOMIC DNA]</scope>
    <source>
        <strain evidence="3">wild</strain>
    </source>
</reference>
<dbReference type="Proteomes" id="UP000507470">
    <property type="component" value="Unassembled WGS sequence"/>
</dbReference>
<sequence length="272" mass="31077">MAWKKKGYGDNAHHTSKTFSSEIQHLVKRCDRVQGCVNNTATTTQAEGERIRHTGVTVDSYSTKVHLSTQNNTSQEGSEGSLSGVILKREMIIYTVGGGSFVIVITICTLFLCYKESIKDHCMMYNVGNHSDNRNQQDEHYYDRVDEDNMRNTPMILRNVNRISKSSSESDNIVNLEDGFLEPHQPVVREDGYLEPSQPVVRVYDITNVLCVMDEQIDKCSESGSNTSHKSEEYLNPYQPVINNVNIHEYETRHLHRNSFDFLTENDIVFET</sequence>